<sequence length="370" mass="40096">MRNRDARLRLLAQALIIYNIGTLFRIVTLAFFAMLNSASLAELLGKWDAGYYLAIAENGYFSADLKTDGPVHHRTLAFFPGFPALTRLVHELTGLEMAAAATAVNLVAGVALTAGAMAIAERMGAGRAGMLGAGILASSAPMSITFAMPYTEAVFGALAFWAIVALMDRRWGIAAGLIFLLGFVRLTAVALILVFGLVVLVHARRDWRAWACLALTPWSLLGYVAWASWHSREVGGYFGVQEAGWHSGFDFGGATLRWVWKVLTTSGEAGYLLSVAVMAAAVVALVAARGRVPWEVWWFSAVLSATVLLSDGIMHSRPRLLLPAVILLLPWVLWAAENLPRRWQLGLAAGWVGFGAWFSAYMLGVFPWAI</sequence>
<accession>A0ABT2FST0</accession>
<feature type="transmembrane region" description="Helical" evidence="10">
    <location>
        <begin position="97"/>
        <end position="119"/>
    </location>
</feature>
<name>A0ABT2FST0_9CORY</name>
<keyword evidence="5" id="KW-0808">Transferase</keyword>
<dbReference type="Proteomes" id="UP001205965">
    <property type="component" value="Unassembled WGS sequence"/>
</dbReference>
<feature type="transmembrane region" description="Helical" evidence="10">
    <location>
        <begin position="207"/>
        <end position="229"/>
    </location>
</feature>
<proteinExistence type="predicted"/>
<evidence type="ECO:0000256" key="6">
    <source>
        <dbReference type="ARBA" id="ARBA00022692"/>
    </source>
</evidence>
<evidence type="ECO:0000313" key="11">
    <source>
        <dbReference type="EMBL" id="MCS5478277.1"/>
    </source>
</evidence>
<evidence type="ECO:0000256" key="8">
    <source>
        <dbReference type="ARBA" id="ARBA00022989"/>
    </source>
</evidence>
<comment type="caution">
    <text evidence="11">The sequence shown here is derived from an EMBL/GenBank/DDBJ whole genome shotgun (WGS) entry which is preliminary data.</text>
</comment>
<keyword evidence="12" id="KW-1185">Reference proteome</keyword>
<feature type="transmembrane region" description="Helical" evidence="10">
    <location>
        <begin position="12"/>
        <end position="35"/>
    </location>
</feature>
<reference evidence="11 12" key="1">
    <citation type="submission" date="2022-08" db="EMBL/GenBank/DDBJ databases">
        <title>YIM 101645 draft genome.</title>
        <authorList>
            <person name="Chen X."/>
        </authorList>
    </citation>
    <scope>NUCLEOTIDE SEQUENCE [LARGE SCALE GENOMIC DNA]</scope>
    <source>
        <strain evidence="11 12">YIM 101645</strain>
    </source>
</reference>
<evidence type="ECO:0000256" key="2">
    <source>
        <dbReference type="ARBA" id="ARBA00004687"/>
    </source>
</evidence>
<evidence type="ECO:0000256" key="1">
    <source>
        <dbReference type="ARBA" id="ARBA00004477"/>
    </source>
</evidence>
<feature type="transmembrane region" description="Helical" evidence="10">
    <location>
        <begin position="269"/>
        <end position="288"/>
    </location>
</feature>
<dbReference type="InterPro" id="IPR007315">
    <property type="entry name" value="PIG-V/Gpi18"/>
</dbReference>
<evidence type="ECO:0000313" key="12">
    <source>
        <dbReference type="Proteomes" id="UP001205965"/>
    </source>
</evidence>
<comment type="pathway">
    <text evidence="2">Glycolipid biosynthesis; glycosylphosphatidylinositol-anchor biosynthesis.</text>
</comment>
<evidence type="ECO:0000256" key="7">
    <source>
        <dbReference type="ARBA" id="ARBA00022824"/>
    </source>
</evidence>
<dbReference type="PANTHER" id="PTHR12468">
    <property type="entry name" value="GPI MANNOSYLTRANSFERASE 2"/>
    <property type="match status" value="1"/>
</dbReference>
<keyword evidence="7" id="KW-0256">Endoplasmic reticulum</keyword>
<feature type="transmembrane region" description="Helical" evidence="10">
    <location>
        <begin position="348"/>
        <end position="369"/>
    </location>
</feature>
<keyword evidence="6 10" id="KW-0812">Transmembrane</keyword>
<protein>
    <recommendedName>
        <fullName evidence="13">GPI mannosyltransferase 2</fullName>
    </recommendedName>
</protein>
<evidence type="ECO:0000256" key="10">
    <source>
        <dbReference type="SAM" id="Phobius"/>
    </source>
</evidence>
<evidence type="ECO:0000256" key="3">
    <source>
        <dbReference type="ARBA" id="ARBA00022502"/>
    </source>
</evidence>
<evidence type="ECO:0008006" key="13">
    <source>
        <dbReference type="Google" id="ProtNLM"/>
    </source>
</evidence>
<dbReference type="PANTHER" id="PTHR12468:SF2">
    <property type="entry name" value="GPI MANNOSYLTRANSFERASE 2"/>
    <property type="match status" value="1"/>
</dbReference>
<gene>
    <name evidence="11" type="ORF">NYP18_01255</name>
</gene>
<feature type="transmembrane region" description="Helical" evidence="10">
    <location>
        <begin position="171"/>
        <end position="200"/>
    </location>
</feature>
<comment type="subcellular location">
    <subcellularLocation>
        <location evidence="1">Endoplasmic reticulum membrane</location>
        <topology evidence="1">Multi-pass membrane protein</topology>
    </subcellularLocation>
</comment>
<dbReference type="RefSeq" id="WP_259426316.1">
    <property type="nucleotide sequence ID" value="NZ_JANWTC010000001.1"/>
</dbReference>
<dbReference type="EMBL" id="JANWTC010000001">
    <property type="protein sequence ID" value="MCS5478277.1"/>
    <property type="molecule type" value="Genomic_DNA"/>
</dbReference>
<keyword evidence="4" id="KW-0328">Glycosyltransferase</keyword>
<evidence type="ECO:0000256" key="9">
    <source>
        <dbReference type="ARBA" id="ARBA00023136"/>
    </source>
</evidence>
<keyword evidence="8 10" id="KW-1133">Transmembrane helix</keyword>
<feature type="transmembrane region" description="Helical" evidence="10">
    <location>
        <begin position="320"/>
        <end position="336"/>
    </location>
</feature>
<evidence type="ECO:0000256" key="5">
    <source>
        <dbReference type="ARBA" id="ARBA00022679"/>
    </source>
</evidence>
<feature type="transmembrane region" description="Helical" evidence="10">
    <location>
        <begin position="295"/>
        <end position="314"/>
    </location>
</feature>
<keyword evidence="9 10" id="KW-0472">Membrane</keyword>
<evidence type="ECO:0000256" key="4">
    <source>
        <dbReference type="ARBA" id="ARBA00022676"/>
    </source>
</evidence>
<organism evidence="11 12">
    <name type="scientific">Corynebacterium lemuris</name>
    <dbReference type="NCBI Taxonomy" id="1859292"/>
    <lineage>
        <taxon>Bacteria</taxon>
        <taxon>Bacillati</taxon>
        <taxon>Actinomycetota</taxon>
        <taxon>Actinomycetes</taxon>
        <taxon>Mycobacteriales</taxon>
        <taxon>Corynebacteriaceae</taxon>
        <taxon>Corynebacterium</taxon>
    </lineage>
</organism>
<keyword evidence="3" id="KW-0337">GPI-anchor biosynthesis</keyword>